<protein>
    <submittedName>
        <fullName evidence="1">Uncharacterized protein</fullName>
    </submittedName>
</protein>
<gene>
    <name evidence="1" type="ORF">H4W19_04000</name>
</gene>
<proteinExistence type="predicted"/>
<dbReference type="EMBL" id="CP060028">
    <property type="protein sequence ID" value="QND80966.1"/>
    <property type="molecule type" value="Genomic_DNA"/>
</dbReference>
<sequence length="79" mass="8646">MTKTLRELDTALDELAGSLPAQLADSRPDEHADALAPVMSALLADTPAAHYDHVWGRLQCIQRDAGLIFGDDELCRESR</sequence>
<evidence type="ECO:0000313" key="2">
    <source>
        <dbReference type="Proteomes" id="UP000515506"/>
    </source>
</evidence>
<name>A0ABX6RD69_PSEMX</name>
<organism evidence="1 2">
    <name type="scientific">Pseudoxanthomonas mexicana</name>
    <dbReference type="NCBI Taxonomy" id="128785"/>
    <lineage>
        <taxon>Bacteria</taxon>
        <taxon>Pseudomonadati</taxon>
        <taxon>Pseudomonadota</taxon>
        <taxon>Gammaproteobacteria</taxon>
        <taxon>Lysobacterales</taxon>
        <taxon>Lysobacteraceae</taxon>
        <taxon>Pseudoxanthomonas</taxon>
    </lineage>
</organism>
<reference evidence="1 2" key="1">
    <citation type="submission" date="2020-08" db="EMBL/GenBank/DDBJ databases">
        <title>Streptomycin resistant and MDR strain, P. mexicana.</title>
        <authorList>
            <person name="Ganesh-kumar S."/>
            <person name="Zhe T."/>
            <person name="Yu Z."/>
            <person name="Min Y."/>
        </authorList>
    </citation>
    <scope>NUCLEOTIDE SEQUENCE [LARGE SCALE GENOMIC DNA]</scope>
    <source>
        <strain evidence="1 2">GTZY</strain>
    </source>
</reference>
<dbReference type="Proteomes" id="UP000515506">
    <property type="component" value="Chromosome"/>
</dbReference>
<accession>A0ABX6RD69</accession>
<evidence type="ECO:0000313" key="1">
    <source>
        <dbReference type="EMBL" id="QND80966.1"/>
    </source>
</evidence>
<keyword evidence="2" id="KW-1185">Reference proteome</keyword>
<dbReference type="RefSeq" id="WP_185896131.1">
    <property type="nucleotide sequence ID" value="NZ_CP060028.1"/>
</dbReference>